<dbReference type="EMBL" id="CP045350">
    <property type="protein sequence ID" value="QFT26364.1"/>
    <property type="molecule type" value="Genomic_DNA"/>
</dbReference>
<dbReference type="KEGG" id="vaq:FIV01_07980"/>
<evidence type="ECO:0000313" key="1">
    <source>
        <dbReference type="EMBL" id="QFT26364.1"/>
    </source>
</evidence>
<dbReference type="Proteomes" id="UP000326936">
    <property type="component" value="Chromosome"/>
</dbReference>
<protein>
    <submittedName>
        <fullName evidence="1">Uncharacterized protein</fullName>
    </submittedName>
</protein>
<name>A0A5P9CJG6_9VIBR</name>
<accession>A0A5P9CJG6</accession>
<dbReference type="RefSeq" id="WP_152430519.1">
    <property type="nucleotide sequence ID" value="NZ_CBCSDK010000004.1"/>
</dbReference>
<gene>
    <name evidence="1" type="ORF">FIV01_07980</name>
</gene>
<evidence type="ECO:0000313" key="2">
    <source>
        <dbReference type="Proteomes" id="UP000326936"/>
    </source>
</evidence>
<reference evidence="1 2" key="1">
    <citation type="submission" date="2019-10" db="EMBL/GenBank/DDBJ databases">
        <title>Complete genome sequence of Vibrio sp. strain THAF100, isolated from non-filtered water from the water column of tank 6 of a marine aquarium containing stony-coral fragments. Water maintained at 26 degree C.</title>
        <authorList>
            <person name="Ruckert C."/>
            <person name="Franco A."/>
            <person name="Kalinowski J."/>
            <person name="Glaeser S."/>
        </authorList>
    </citation>
    <scope>NUCLEOTIDE SEQUENCE [LARGE SCALE GENOMIC DNA]</scope>
    <source>
        <strain evidence="1 2">THAF100</strain>
    </source>
</reference>
<dbReference type="OrthoDB" id="9956953at2"/>
<dbReference type="AlphaFoldDB" id="A0A5P9CJG6"/>
<sequence length="257" mass="29795">MGKFTLNIDVESMYGIDNKDGLVIDREGKIFQETKAIYSIGKCVYEHICDLQKEEADQCSGINEFIEEKGSFIAEAYKRLILQLSDYGNVILSFPDGREIGGSDLREHVCTSSVDDIIHMWLCLEDVLANEMGFRFIPWHKSGVHAVMFFWEVNRSFDEYFQYHESPAMLEILNDCWLHREKMSNVIFAEAVRKENARKAARSRHAETDSMKDEVLKIYDENKAEYKSVADAARKLSRVVPVTDRTIDKWIRQNTRS</sequence>
<organism evidence="1 2">
    <name type="scientific">Vibrio aquimaris</name>
    <dbReference type="NCBI Taxonomy" id="2587862"/>
    <lineage>
        <taxon>Bacteria</taxon>
        <taxon>Pseudomonadati</taxon>
        <taxon>Pseudomonadota</taxon>
        <taxon>Gammaproteobacteria</taxon>
        <taxon>Vibrionales</taxon>
        <taxon>Vibrionaceae</taxon>
        <taxon>Vibrio</taxon>
    </lineage>
</organism>
<keyword evidence="2" id="KW-1185">Reference proteome</keyword>
<proteinExistence type="predicted"/>